<dbReference type="PROSITE" id="PS51450">
    <property type="entry name" value="LRR"/>
    <property type="match status" value="2"/>
</dbReference>
<accession>A0AAW0Z4C9</accession>
<dbReference type="Gene3D" id="3.80.10.10">
    <property type="entry name" value="Ribonuclease Inhibitor"/>
    <property type="match status" value="1"/>
</dbReference>
<sequence length="776" mass="83707">MSARNSPARPSIREQIAAKRAEARNSPLAKSRVGIGASSGSSLGGVGSPLASRRTVAPSSSRGAGRAGYAGDGSAGVVEEKTVNGQVQKAVKSGKLDISSLSLRRIPAEVYTKLLGIPLEELSSPPPPPSPRKTDIFTSPRQFGSEFPPAPGPGSGLDKEEERAAIFGKSLDKRENLWTEPEELTLLRAGGNELEEVEREVGMFGGLKSVDLSRNRLRSVPNCFSDLLRLTTLDLSNNAIASLPPSILLLPLLQVLDLSHNSLTKLSFSDTLGPSEDGLAYGVGFFSTAVQRAEELRAPRPILPLLRSLNLGYNRLDASGLAELAKVKLKAMRVLNLEYNALQGTLDVDSVGLGEKDMPQLATLVFNGNNGLKEIKGDLAKGVRVETVGCSIREGSVGPPPVTTAAIEPVTPAPASEEVTINESTGGSAYLIPSPSVTYVYRTLPAATFDSEPLAVDFDLYLPSDPAGPNGHPLVVWFHGGGLLQGNKENLPPHFRRLPSRPLGPSDEHVAVISPNYRLAPQVPILEILSDVTSLLTYIRTKLNDRLTKEGKGEHKVDTGRICLSGGSAGGYLALMAGLEVPREVKDEDVGGYRAEDISGIKCLAPFYSITDLTDEFWATETNPVPWMKRVVAHAEAKPHLDTKAPPVCTAVSGGPRSILYPYMLQHALFPSLLFRNQRSVGSGLDGFRPTPEALSIPYRLDLVSKSRSVKKHVPIYFVYGTIDDKVQPMEKTLKALENVEGDLQVARMEGKDHAYDEDPKEECEEFREWLGKNLF</sequence>
<feature type="domain" description="BD-FAE-like" evidence="4">
    <location>
        <begin position="459"/>
        <end position="616"/>
    </location>
</feature>
<dbReference type="Gene3D" id="3.40.50.1820">
    <property type="entry name" value="alpha/beta hydrolase"/>
    <property type="match status" value="1"/>
</dbReference>
<gene>
    <name evidence="5" type="ORF">IAR55_000979</name>
</gene>
<dbReference type="Proteomes" id="UP001388673">
    <property type="component" value="Unassembled WGS sequence"/>
</dbReference>
<dbReference type="InterPro" id="IPR032675">
    <property type="entry name" value="LRR_dom_sf"/>
</dbReference>
<dbReference type="RefSeq" id="XP_066805310.1">
    <property type="nucleotide sequence ID" value="XM_066944109.1"/>
</dbReference>
<dbReference type="GeneID" id="92178238"/>
<evidence type="ECO:0000313" key="5">
    <source>
        <dbReference type="EMBL" id="KAK8865831.1"/>
    </source>
</evidence>
<dbReference type="InterPro" id="IPR049492">
    <property type="entry name" value="BD-FAE-like_dom"/>
</dbReference>
<dbReference type="InterPro" id="IPR050216">
    <property type="entry name" value="LRR_domain-containing"/>
</dbReference>
<dbReference type="PANTHER" id="PTHR48051:SF1">
    <property type="entry name" value="RAS SUPPRESSOR PROTEIN 1"/>
    <property type="match status" value="1"/>
</dbReference>
<dbReference type="InterPro" id="IPR029058">
    <property type="entry name" value="AB_hydrolase_fold"/>
</dbReference>
<evidence type="ECO:0000256" key="2">
    <source>
        <dbReference type="ARBA" id="ARBA00022737"/>
    </source>
</evidence>
<protein>
    <recommendedName>
        <fullName evidence="4">BD-FAE-like domain-containing protein</fullName>
    </recommendedName>
</protein>
<reference evidence="5 6" key="1">
    <citation type="journal article" date="2024" name="bioRxiv">
        <title>Comparative genomics of Cryptococcus and Kwoniella reveals pathogenesis evolution and contrasting karyotype dynamics via intercentromeric recombination or chromosome fusion.</title>
        <authorList>
            <person name="Coelho M.A."/>
            <person name="David-Palma M."/>
            <person name="Shea T."/>
            <person name="Bowers K."/>
            <person name="McGinley-Smith S."/>
            <person name="Mohammad A.W."/>
            <person name="Gnirke A."/>
            <person name="Yurkov A.M."/>
            <person name="Nowrousian M."/>
            <person name="Sun S."/>
            <person name="Cuomo C.A."/>
            <person name="Heitman J."/>
        </authorList>
    </citation>
    <scope>NUCLEOTIDE SEQUENCE [LARGE SCALE GENOMIC DNA]</scope>
    <source>
        <strain evidence="5 6">CBS 13917</strain>
    </source>
</reference>
<feature type="compositionally biased region" description="Gly residues" evidence="3">
    <location>
        <begin position="65"/>
        <end position="74"/>
    </location>
</feature>
<dbReference type="InterPro" id="IPR003591">
    <property type="entry name" value="Leu-rich_rpt_typical-subtyp"/>
</dbReference>
<organism evidence="5 6">
    <name type="scientific">Kwoniella newhampshirensis</name>
    <dbReference type="NCBI Taxonomy" id="1651941"/>
    <lineage>
        <taxon>Eukaryota</taxon>
        <taxon>Fungi</taxon>
        <taxon>Dikarya</taxon>
        <taxon>Basidiomycota</taxon>
        <taxon>Agaricomycotina</taxon>
        <taxon>Tremellomycetes</taxon>
        <taxon>Tremellales</taxon>
        <taxon>Cryptococcaceae</taxon>
        <taxon>Kwoniella</taxon>
    </lineage>
</organism>
<keyword evidence="2" id="KW-0677">Repeat</keyword>
<evidence type="ECO:0000259" key="4">
    <source>
        <dbReference type="Pfam" id="PF20434"/>
    </source>
</evidence>
<dbReference type="AlphaFoldDB" id="A0AAW0Z4C9"/>
<dbReference type="GO" id="GO:0005737">
    <property type="term" value="C:cytoplasm"/>
    <property type="evidence" value="ECO:0007669"/>
    <property type="project" value="TreeGrafter"/>
</dbReference>
<dbReference type="Pfam" id="PF20434">
    <property type="entry name" value="BD-FAE"/>
    <property type="match status" value="1"/>
</dbReference>
<dbReference type="PANTHER" id="PTHR48051">
    <property type="match status" value="1"/>
</dbReference>
<dbReference type="EMBL" id="JBCAWK010000002">
    <property type="protein sequence ID" value="KAK8865831.1"/>
    <property type="molecule type" value="Genomic_DNA"/>
</dbReference>
<evidence type="ECO:0000256" key="1">
    <source>
        <dbReference type="ARBA" id="ARBA00022614"/>
    </source>
</evidence>
<proteinExistence type="predicted"/>
<evidence type="ECO:0000313" key="6">
    <source>
        <dbReference type="Proteomes" id="UP001388673"/>
    </source>
</evidence>
<dbReference type="SMART" id="SM00369">
    <property type="entry name" value="LRR_TYP"/>
    <property type="match status" value="4"/>
</dbReference>
<dbReference type="PRINTS" id="PR00019">
    <property type="entry name" value="LEURICHRPT"/>
</dbReference>
<name>A0AAW0Z4C9_9TREE</name>
<dbReference type="KEGG" id="kne:92178238"/>
<keyword evidence="6" id="KW-1185">Reference proteome</keyword>
<keyword evidence="1" id="KW-0433">Leucine-rich repeat</keyword>
<evidence type="ECO:0000256" key="3">
    <source>
        <dbReference type="SAM" id="MobiDB-lite"/>
    </source>
</evidence>
<dbReference type="Pfam" id="PF00560">
    <property type="entry name" value="LRR_1"/>
    <property type="match status" value="1"/>
</dbReference>
<dbReference type="InterPro" id="IPR001611">
    <property type="entry name" value="Leu-rich_rpt"/>
</dbReference>
<feature type="region of interest" description="Disordered" evidence="3">
    <location>
        <begin position="18"/>
        <end position="75"/>
    </location>
</feature>
<dbReference type="Pfam" id="PF13516">
    <property type="entry name" value="LRR_6"/>
    <property type="match status" value="1"/>
</dbReference>
<dbReference type="Pfam" id="PF13855">
    <property type="entry name" value="LRR_8"/>
    <property type="match status" value="1"/>
</dbReference>
<dbReference type="SUPFAM" id="SSF53474">
    <property type="entry name" value="alpha/beta-Hydrolases"/>
    <property type="match status" value="1"/>
</dbReference>
<comment type="caution">
    <text evidence="5">The sequence shown here is derived from an EMBL/GenBank/DDBJ whole genome shotgun (WGS) entry which is preliminary data.</text>
</comment>
<dbReference type="SUPFAM" id="SSF52058">
    <property type="entry name" value="L domain-like"/>
    <property type="match status" value="1"/>
</dbReference>